<accession>A0A914AKL2</accession>
<keyword evidence="1" id="KW-0808">Transferase</keyword>
<keyword evidence="4" id="KW-1185">Reference proteome</keyword>
<reference evidence="3" key="1">
    <citation type="submission" date="2022-11" db="UniProtKB">
        <authorList>
            <consortium name="EnsemblMetazoa"/>
        </authorList>
    </citation>
    <scope>IDENTIFICATION</scope>
</reference>
<dbReference type="RefSeq" id="XP_038064267.1">
    <property type="nucleotide sequence ID" value="XM_038208339.1"/>
</dbReference>
<name>A0A914AKL2_PATMI</name>
<evidence type="ECO:0008006" key="5">
    <source>
        <dbReference type="Google" id="ProtNLM"/>
    </source>
</evidence>
<dbReference type="GO" id="GO:0008080">
    <property type="term" value="F:N-acetyltransferase activity"/>
    <property type="evidence" value="ECO:0007669"/>
    <property type="project" value="InterPro"/>
</dbReference>
<dbReference type="PANTHER" id="PTHR13256">
    <property type="entry name" value="N-ACETYLTRANSFERASE 9"/>
    <property type="match status" value="1"/>
</dbReference>
<evidence type="ECO:0000313" key="4">
    <source>
        <dbReference type="Proteomes" id="UP000887568"/>
    </source>
</evidence>
<evidence type="ECO:0000256" key="1">
    <source>
        <dbReference type="ARBA" id="ARBA00022679"/>
    </source>
</evidence>
<keyword evidence="2" id="KW-0012">Acyltransferase</keyword>
<dbReference type="PANTHER" id="PTHR13256:SF16">
    <property type="entry name" value="ALPHA_BETA-TUBULIN-N-ACETYLTRANSFERASE 9"/>
    <property type="match status" value="1"/>
</dbReference>
<evidence type="ECO:0000256" key="2">
    <source>
        <dbReference type="ARBA" id="ARBA00023315"/>
    </source>
</evidence>
<dbReference type="GeneID" id="119734785"/>
<dbReference type="Gene3D" id="3.40.630.30">
    <property type="match status" value="1"/>
</dbReference>
<protein>
    <recommendedName>
        <fullName evidence="5">N-acetyltransferase domain-containing protein</fullName>
    </recommendedName>
</protein>
<sequence>MRLNEATLIEGSRTVLVPYKEHHVIRYNDWMQSAELQQLTASEPLTLQQEYEMQKSWHLDETKCTFIILELEKWDDVEYQEIDCMCGDVNLYFLNTDDRDAEIEIMIAGVTKLQVSRFVAKIGLQNQPSLSLFKKLGFEEESVSEVFNEVTLQFQVTEKVQDLLSLQTKHMRYRHYKPK</sequence>
<dbReference type="EnsemblMetazoa" id="XM_038208339.1">
    <property type="protein sequence ID" value="XP_038064267.1"/>
    <property type="gene ID" value="LOC119734785"/>
</dbReference>
<dbReference type="InterPro" id="IPR016181">
    <property type="entry name" value="Acyl_CoA_acyltransferase"/>
</dbReference>
<dbReference type="OrthoDB" id="5043642at2759"/>
<organism evidence="3 4">
    <name type="scientific">Patiria miniata</name>
    <name type="common">Bat star</name>
    <name type="synonym">Asterina miniata</name>
    <dbReference type="NCBI Taxonomy" id="46514"/>
    <lineage>
        <taxon>Eukaryota</taxon>
        <taxon>Metazoa</taxon>
        <taxon>Echinodermata</taxon>
        <taxon>Eleutherozoa</taxon>
        <taxon>Asterozoa</taxon>
        <taxon>Asteroidea</taxon>
        <taxon>Valvatacea</taxon>
        <taxon>Valvatida</taxon>
        <taxon>Asterinidae</taxon>
        <taxon>Patiria</taxon>
    </lineage>
</organism>
<dbReference type="InterPro" id="IPR039135">
    <property type="entry name" value="NAT9-like"/>
</dbReference>
<dbReference type="AlphaFoldDB" id="A0A914AKL2"/>
<dbReference type="SUPFAM" id="SSF55729">
    <property type="entry name" value="Acyl-CoA N-acyltransferases (Nat)"/>
    <property type="match status" value="1"/>
</dbReference>
<evidence type="ECO:0000313" key="3">
    <source>
        <dbReference type="EnsemblMetazoa" id="XP_038064267.1"/>
    </source>
</evidence>
<proteinExistence type="predicted"/>
<dbReference type="Proteomes" id="UP000887568">
    <property type="component" value="Unplaced"/>
</dbReference>